<dbReference type="Gene3D" id="3.90.180.10">
    <property type="entry name" value="Medium-chain alcohol dehydrogenases, catalytic domain"/>
    <property type="match status" value="1"/>
</dbReference>
<gene>
    <name evidence="3" type="ORF">CP980_08120</name>
</gene>
<dbReference type="InterPro" id="IPR020843">
    <property type="entry name" value="ER"/>
</dbReference>
<dbReference type="InterPro" id="IPR036291">
    <property type="entry name" value="NAD(P)-bd_dom_sf"/>
</dbReference>
<protein>
    <submittedName>
        <fullName evidence="3">NADP-dependent oxidoreductase</fullName>
    </submittedName>
</protein>
<reference evidence="3 4" key="1">
    <citation type="submission" date="2017-09" db="EMBL/GenBank/DDBJ databases">
        <authorList>
            <person name="Lee N."/>
            <person name="Cho B.-K."/>
        </authorList>
    </citation>
    <scope>NUCLEOTIDE SEQUENCE [LARGE SCALE GENOMIC DNA]</scope>
    <source>
        <strain evidence="3 4">ATCC 27476</strain>
    </source>
</reference>
<dbReference type="PANTHER" id="PTHR44154:SF1">
    <property type="entry name" value="QUINONE OXIDOREDUCTASE"/>
    <property type="match status" value="1"/>
</dbReference>
<organism evidence="3 4">
    <name type="scientific">Streptomyces vinaceus</name>
    <dbReference type="NCBI Taxonomy" id="1960"/>
    <lineage>
        <taxon>Bacteria</taxon>
        <taxon>Bacillati</taxon>
        <taxon>Actinomycetota</taxon>
        <taxon>Actinomycetes</taxon>
        <taxon>Kitasatosporales</taxon>
        <taxon>Streptomycetaceae</taxon>
        <taxon>Streptomyces</taxon>
    </lineage>
</organism>
<sequence length="397" mass="41532">MRVPGVHEHPAVADRDGPGHGLLVVQLRDVRGYHGRRRRRRSAPRQRPGVLGRGRVHRRRLPGLALRVRGRRRLQEAGGAGVNTAVLFDRYGDPGVLYPAEVPDPVAGPGQVVVRHTAIGVNPIDWKILSGEVRAYVPMDLPGGCLGVEGAGVVVEVGAGVRRFRVGDRVIRHGRPGAFREYEAVAASQEADELTLCPDRFSDEQAAVLPVAAGTAYSALRQVGLRPGERLLVHGASGGVGLAVVRLALLLGAGEVVGTASPARHGLVRAAGATPVGYGEGLAQRLAEHGPFHASVDCAGGAEPTGAAVRLVAGADRRVTIVPDAAAQARGVRFLEHLPLELSSTLDLIGTAPFELPIAARYPLEQAGEALAHSLRGGVGGKIVLVPGGEARRRATP</sequence>
<dbReference type="PANTHER" id="PTHR44154">
    <property type="entry name" value="QUINONE OXIDOREDUCTASE"/>
    <property type="match status" value="1"/>
</dbReference>
<feature type="domain" description="Enoyl reductase (ER)" evidence="2">
    <location>
        <begin position="92"/>
        <end position="385"/>
    </location>
</feature>
<dbReference type="CDD" id="cd05289">
    <property type="entry name" value="MDR_like_2"/>
    <property type="match status" value="1"/>
</dbReference>
<dbReference type="SMART" id="SM00829">
    <property type="entry name" value="PKS_ER"/>
    <property type="match status" value="1"/>
</dbReference>
<evidence type="ECO:0000313" key="4">
    <source>
        <dbReference type="Proteomes" id="UP000325563"/>
    </source>
</evidence>
<evidence type="ECO:0000259" key="2">
    <source>
        <dbReference type="SMART" id="SM00829"/>
    </source>
</evidence>
<dbReference type="GO" id="GO:0016491">
    <property type="term" value="F:oxidoreductase activity"/>
    <property type="evidence" value="ECO:0007669"/>
    <property type="project" value="InterPro"/>
</dbReference>
<dbReference type="KEGG" id="svn:CP980_08120"/>
<dbReference type="InterPro" id="IPR013154">
    <property type="entry name" value="ADH-like_N"/>
</dbReference>
<dbReference type="AlphaFoldDB" id="A0A5J6J2D0"/>
<name>A0A5J6J2D0_STRVI</name>
<evidence type="ECO:0000313" key="3">
    <source>
        <dbReference type="EMBL" id="QEV45030.1"/>
    </source>
</evidence>
<proteinExistence type="predicted"/>
<dbReference type="InterPro" id="IPR051603">
    <property type="entry name" value="Zinc-ADH_QOR/CCCR"/>
</dbReference>
<dbReference type="SUPFAM" id="SSF51735">
    <property type="entry name" value="NAD(P)-binding Rossmann-fold domains"/>
    <property type="match status" value="1"/>
</dbReference>
<dbReference type="SUPFAM" id="SSF50129">
    <property type="entry name" value="GroES-like"/>
    <property type="match status" value="1"/>
</dbReference>
<keyword evidence="1" id="KW-0521">NADP</keyword>
<dbReference type="Pfam" id="PF08240">
    <property type="entry name" value="ADH_N"/>
    <property type="match status" value="1"/>
</dbReference>
<dbReference type="InterPro" id="IPR011032">
    <property type="entry name" value="GroES-like_sf"/>
</dbReference>
<dbReference type="EMBL" id="CP023692">
    <property type="protein sequence ID" value="QEV45030.1"/>
    <property type="molecule type" value="Genomic_DNA"/>
</dbReference>
<accession>A0A5J6J2D0</accession>
<evidence type="ECO:0000256" key="1">
    <source>
        <dbReference type="ARBA" id="ARBA00022857"/>
    </source>
</evidence>
<dbReference type="Gene3D" id="3.40.50.720">
    <property type="entry name" value="NAD(P)-binding Rossmann-like Domain"/>
    <property type="match status" value="1"/>
</dbReference>
<keyword evidence="4" id="KW-1185">Reference proteome</keyword>
<dbReference type="Proteomes" id="UP000325563">
    <property type="component" value="Chromosome"/>
</dbReference>